<dbReference type="SMART" id="SM00560">
    <property type="entry name" value="LamGL"/>
    <property type="match status" value="1"/>
</dbReference>
<dbReference type="PANTHER" id="PTHR23282:SF101">
    <property type="entry name" value="MAM DOMAIN-CONTAINING PROTEIN"/>
    <property type="match status" value="1"/>
</dbReference>
<keyword evidence="6" id="KW-1015">Disulfide bond</keyword>
<evidence type="ECO:0000313" key="12">
    <source>
        <dbReference type="Proteomes" id="UP001596043"/>
    </source>
</evidence>
<dbReference type="Gene3D" id="2.60.120.260">
    <property type="entry name" value="Galactose-binding domain-like"/>
    <property type="match status" value="1"/>
</dbReference>
<dbReference type="Pfam" id="PF22544">
    <property type="entry name" value="HYDIN_VesB_CFA65-like_Ig"/>
    <property type="match status" value="2"/>
</dbReference>
<feature type="compositionally biased region" description="Low complexity" evidence="8">
    <location>
        <begin position="2279"/>
        <end position="2289"/>
    </location>
</feature>
<dbReference type="Proteomes" id="UP001596043">
    <property type="component" value="Unassembled WGS sequence"/>
</dbReference>
<dbReference type="NCBIfam" id="NF012200">
    <property type="entry name" value="choice_anch_D"/>
    <property type="match status" value="3"/>
</dbReference>
<evidence type="ECO:0000256" key="7">
    <source>
        <dbReference type="ARBA" id="ARBA00023273"/>
    </source>
</evidence>
<dbReference type="InterPro" id="IPR006558">
    <property type="entry name" value="LamG-like"/>
</dbReference>
<dbReference type="SMART" id="SM00137">
    <property type="entry name" value="MAM"/>
    <property type="match status" value="1"/>
</dbReference>
<keyword evidence="12" id="KW-1185">Reference proteome</keyword>
<dbReference type="EMBL" id="JBHSFV010000002">
    <property type="protein sequence ID" value="MFC4633102.1"/>
    <property type="molecule type" value="Genomic_DNA"/>
</dbReference>
<dbReference type="PANTHER" id="PTHR23282">
    <property type="entry name" value="APICAL ENDOSOMAL GLYCOPROTEIN PRECURSOR"/>
    <property type="match status" value="1"/>
</dbReference>
<proteinExistence type="predicted"/>
<feature type="domain" description="MAM" evidence="10">
    <location>
        <begin position="57"/>
        <end position="224"/>
    </location>
</feature>
<evidence type="ECO:0000256" key="6">
    <source>
        <dbReference type="ARBA" id="ARBA00023157"/>
    </source>
</evidence>
<evidence type="ECO:0000256" key="9">
    <source>
        <dbReference type="SAM" id="SignalP"/>
    </source>
</evidence>
<feature type="chain" id="PRO_5046634879" evidence="9">
    <location>
        <begin position="28"/>
        <end position="2395"/>
    </location>
</feature>
<evidence type="ECO:0000256" key="1">
    <source>
        <dbReference type="ARBA" id="ARBA00004138"/>
    </source>
</evidence>
<dbReference type="CDD" id="cd06263">
    <property type="entry name" value="MAM"/>
    <property type="match status" value="1"/>
</dbReference>
<dbReference type="Pfam" id="PF18962">
    <property type="entry name" value="Por_Secre_tail"/>
    <property type="match status" value="1"/>
</dbReference>
<evidence type="ECO:0000256" key="3">
    <source>
        <dbReference type="ARBA" id="ARBA00022490"/>
    </source>
</evidence>
<dbReference type="InterPro" id="IPR045474">
    <property type="entry name" value="GEVED"/>
</dbReference>
<dbReference type="Pfam" id="PF13385">
    <property type="entry name" value="Laminin_G_3"/>
    <property type="match status" value="1"/>
</dbReference>
<feature type="region of interest" description="Disordered" evidence="8">
    <location>
        <begin position="2039"/>
        <end position="2066"/>
    </location>
</feature>
<accession>A0ABV9HTH1</accession>
<dbReference type="InterPro" id="IPR017868">
    <property type="entry name" value="Filamin/ABP280_repeat-like"/>
</dbReference>
<dbReference type="InterPro" id="IPR053879">
    <property type="entry name" value="HYDIN_VesB_CFA65-like_Ig"/>
</dbReference>
<dbReference type="Pfam" id="PF26628">
    <property type="entry name" value="DUF8202"/>
    <property type="match status" value="1"/>
</dbReference>
<dbReference type="Pfam" id="PF00629">
    <property type="entry name" value="MAM"/>
    <property type="match status" value="1"/>
</dbReference>
<dbReference type="SUPFAM" id="SSF49899">
    <property type="entry name" value="Concanavalin A-like lectins/glucanases"/>
    <property type="match status" value="2"/>
</dbReference>
<dbReference type="RefSeq" id="WP_379977289.1">
    <property type="nucleotide sequence ID" value="NZ_JBHSFV010000002.1"/>
</dbReference>
<dbReference type="InterPro" id="IPR013783">
    <property type="entry name" value="Ig-like_fold"/>
</dbReference>
<evidence type="ECO:0000256" key="4">
    <source>
        <dbReference type="ARBA" id="ARBA00022729"/>
    </source>
</evidence>
<keyword evidence="3" id="KW-0963">Cytoplasm</keyword>
<comment type="caution">
    <text evidence="11">The sequence shown here is derived from an EMBL/GenBank/DDBJ whole genome shotgun (WGS) entry which is preliminary data.</text>
</comment>
<gene>
    <name evidence="11" type="ORF">ACFO3O_04245</name>
</gene>
<evidence type="ECO:0000259" key="10">
    <source>
        <dbReference type="PROSITE" id="PS50060"/>
    </source>
</evidence>
<evidence type="ECO:0000256" key="8">
    <source>
        <dbReference type="SAM" id="MobiDB-lite"/>
    </source>
</evidence>
<keyword evidence="4 9" id="KW-0732">Signal</keyword>
<dbReference type="InterPro" id="IPR051560">
    <property type="entry name" value="MAM_domain-containing"/>
</dbReference>
<feature type="signal peptide" evidence="9">
    <location>
        <begin position="1"/>
        <end position="27"/>
    </location>
</feature>
<dbReference type="PROSITE" id="PS50194">
    <property type="entry name" value="FILAMIN_REPEAT"/>
    <property type="match status" value="2"/>
</dbReference>
<name>A0ABV9HTH1_9FLAO</name>
<evidence type="ECO:0000256" key="2">
    <source>
        <dbReference type="ARBA" id="ARBA00004496"/>
    </source>
</evidence>
<feature type="compositionally biased region" description="Acidic residues" evidence="8">
    <location>
        <begin position="2262"/>
        <end position="2278"/>
    </location>
</feature>
<dbReference type="InterPro" id="IPR013320">
    <property type="entry name" value="ConA-like_dom_sf"/>
</dbReference>
<comment type="subcellular location">
    <subcellularLocation>
        <location evidence="1">Cell projection</location>
        <location evidence="1">Cilium</location>
    </subcellularLocation>
    <subcellularLocation>
        <location evidence="2">Cytoplasm</location>
    </subcellularLocation>
</comment>
<dbReference type="Gene3D" id="2.60.40.10">
    <property type="entry name" value="Immunoglobulins"/>
    <property type="match status" value="3"/>
</dbReference>
<organism evidence="11 12">
    <name type="scientific">Dokdonia ponticola</name>
    <dbReference type="NCBI Taxonomy" id="2041041"/>
    <lineage>
        <taxon>Bacteria</taxon>
        <taxon>Pseudomonadati</taxon>
        <taxon>Bacteroidota</taxon>
        <taxon>Flavobacteriia</taxon>
        <taxon>Flavobacteriales</taxon>
        <taxon>Flavobacteriaceae</taxon>
        <taxon>Dokdonia</taxon>
    </lineage>
</organism>
<dbReference type="InterPro" id="IPR026444">
    <property type="entry name" value="Secre_tail"/>
</dbReference>
<dbReference type="Pfam" id="PF20009">
    <property type="entry name" value="GEVED"/>
    <property type="match status" value="1"/>
</dbReference>
<reference evidence="12" key="1">
    <citation type="journal article" date="2019" name="Int. J. Syst. Evol. Microbiol.">
        <title>The Global Catalogue of Microorganisms (GCM) 10K type strain sequencing project: providing services to taxonomists for standard genome sequencing and annotation.</title>
        <authorList>
            <consortium name="The Broad Institute Genomics Platform"/>
            <consortium name="The Broad Institute Genome Sequencing Center for Infectious Disease"/>
            <person name="Wu L."/>
            <person name="Ma J."/>
        </authorList>
    </citation>
    <scope>NUCLEOTIDE SEQUENCE [LARGE SCALE GENOMIC DNA]</scope>
    <source>
        <strain evidence="12">YJ-61-S</strain>
    </source>
</reference>
<dbReference type="InterPro" id="IPR000998">
    <property type="entry name" value="MAM_dom"/>
</dbReference>
<keyword evidence="5" id="KW-0969">Cilium</keyword>
<keyword evidence="7" id="KW-0966">Cell projection</keyword>
<sequence>MKKITFNSTLCAFFVLVTLFSIQPIFAVNNPTPIITEGEEEVFACTGTTVTLPYLESFESGLGNWTQPGGDDGNWTLDSFNTPSGSTGPIQASNGTFFYYTEASTGGGRLGPNATAILRSPCIDLTAESSAYFSFDYHMYGLDMGTLTLEVSDDAGTTWTPVFTRTGIQQTDDQAPWRKEIIDLSTYTGNTINLRFVGDTGPNFRSDMAVDNIVVTAEPQYCGSMSFVGFASGITRVNVNTIDNTTGTATSGYADFTSLSTDLTAGDTYTITTEVSTAGNNEFTTNVWIDWNQNQDFNDPGESYNLGNATNVTGAPTSNSPLSFTVPVAATVGTTRMRVSHRLGNTSPGSCDEDNNFFGEVEDYSINVLAGTPQPEMDVTGLGNSIPDGDVTPDIADDTDFGSVLVGNTNENAFTILNLGTLDLNLTGPSPYFTITGADAGEFSITGIPSNSIAPLTGSTTFAITYTPSTIGIHNATVTIANDDPNEDPYTFTIRGTGTGPEPEMTITGMGNIIADGDTTPTFVDGTDFGFLLTGGSSFRDFIISNSGSADLLLTGPSPYVTITGLGAAQYTLTTIPSISTIPSSGGSTTFRITYNPGLLGTHNATVTIANNDSDENPYSFDITGQASVILSPEIDITGLSNPITDGDTTPDVADGTDFGTIDVGLTNINDFTITNNGSGLLTLTGASPYVTITGADAAQFSVNTIPDNTIDPSENTVFQISYSPNAAGTHNAAVTIANDDSNEGTYTFNIQGTAVVNTDPGYTIYYENFDTNDGGWVATNPGGNTVWTYGTNPVETGTEGGYWYTSNYNDYADNSLTRVTSPIIDFTNYTNLSVQIDIRHDTSNDTQDGFNMEYSADGGATWNILGAYSATPTNFWYNVDDVTALGSGVDGWAGRNSDTGSSPTQSSFVIAVTDLPSALNNNPQARFRLTFASDGDGVRDDGVNFDNVFILGDPITSFPNPALGPGDVTTNLKLWLKSNVGIGETDGNAVTNWSDEAFDNDARVANSNAPTYYDNSTENINHNPVLNFSTTNDTQLKGKGGFYTDEYWLVVQPDGVVSSAPSQENIVSGRITPEDFAEDGTGFWIRPGSIRFIAVDNIISHMVGSTPSNLANFSGQSYGRAYESSTDSYDNEVMIFNVKYDPVADQSEIYKNGIRIDNYAGRTYNQSTGFSDGDLPYSTVDNSMYTLGVGRVTVMGTPFDSHYNGKITEMISYASPNSTTDQLRIQSYLAIKNGITLHDINSTTATALGDENYVDSSNNVIWNTVSNSGFNYDIAGIGRDDNSGLNQKQSTSVNPGAIVTMGLTDIYATNNENIATNPDVIPDRNFLMWGNDDAPLAAATPIVVDMSAGIAGLNTIVDFSSIERTWKVVETGSVGTVKVSIPEVSLSATLTPPGDYLMFVSDTPTFSPTSEYRIMSLNGTNLEASYDFDGVKYITFGYAPEYVYPRSITFDGVQDYMDAENSLDLTGPFTISAWINHSDRNYTVVSKRDAAFTEGYDIDVINTRQVRVRWRNAGGIIQSIQTTVPIPNDEWHQFAISYDGTTASIYIDGVLDNTAPLDPPVANDRHFLIGAADERAPTDFYEGTIDELRVWDIALSQDQIRFIMNQEIEENGDLTVRGRIVPPTISKNEFATTDWNDVAAYFPMNIYTFTNVKDESNNNLIAAIKNLDTVDFQTAPLPYVSQAAGDWANPSTWENGTGFDPPNSVSISDGTVNVAWNIVQIVHDIDTFANNTVLALDVQSNELSIENDSKIEVSHYLKLDGVLDLVGESQLVQTENSDLDLTSSGFLEKDQQGTADTYSYNIWSSPVSVINGSQINLPFGVGNVMNDGTDPNNPSIMNFSGGLNGAPSSPITISSYWMFKYGNGIEQFQFIGPFGSVNVGEGYTMKGPGSGAITDPQNYVFIGKPNNSTDAQTVVVPAIANSNYMVGNPFPSALDANDFINDNPHLDGTLYLWEHYGGGNHIQADYQAGYALYTLAGGTPAVSHPDVAQIGGGTKTPDRYVAVGQGFFVVADSDGDIVFSNSQRNFVRETGASIFLFGDGQEGESDQQNAPGDPSAAQLDDSDLDAPDMRPKFRIGFDSPSLYHRQLLITVDPNTTFGHDRTYDGQIEFGPSEDMTWDMEDKKFVIQGVPNITDVTEFPLVVTLPQAGQITIGIDALENVDTQTTTVYLKDRVQNTVTNLYEEDYEITLDAGEHYNRYLIVFRTDANEDQTEEEEEETEEEQTDWEEDDAEWEEETDWEEEIEDEDETSGTGDTVGTNGETEQEETNEDTSSEEQEQGEGTSGTTNEDTNNDEQEENADMVIQEENVSLEEETTIENVTVSFNNQEKYILVTKNERNNIKNATLFSMLGQVIQEWKPETGTTAVQLPVSNISKGPYILRLETDKGLITEKLIIH</sequence>
<dbReference type="NCBIfam" id="TIGR04183">
    <property type="entry name" value="Por_Secre_tail"/>
    <property type="match status" value="1"/>
</dbReference>
<evidence type="ECO:0000313" key="11">
    <source>
        <dbReference type="EMBL" id="MFC4633102.1"/>
    </source>
</evidence>
<protein>
    <submittedName>
        <fullName evidence="11">Choice-of-anchor D domain-containing protein</fullName>
    </submittedName>
</protein>
<dbReference type="PROSITE" id="PS50060">
    <property type="entry name" value="MAM_2"/>
    <property type="match status" value="1"/>
</dbReference>
<dbReference type="Gene3D" id="2.60.120.200">
    <property type="match status" value="2"/>
</dbReference>
<dbReference type="InterPro" id="IPR058515">
    <property type="entry name" value="DUF8202"/>
</dbReference>
<dbReference type="SUPFAM" id="SSF50939">
    <property type="entry name" value="Sialidases"/>
    <property type="match status" value="1"/>
</dbReference>
<feature type="compositionally biased region" description="Acidic residues" evidence="8">
    <location>
        <begin position="2208"/>
        <end position="2249"/>
    </location>
</feature>
<dbReference type="InterPro" id="IPR036278">
    <property type="entry name" value="Sialidase_sf"/>
</dbReference>
<feature type="region of interest" description="Disordered" evidence="8">
    <location>
        <begin position="2206"/>
        <end position="2298"/>
    </location>
</feature>
<evidence type="ECO:0000256" key="5">
    <source>
        <dbReference type="ARBA" id="ARBA00023069"/>
    </source>
</evidence>